<keyword evidence="3" id="KW-1185">Reference proteome</keyword>
<reference evidence="2 3" key="1">
    <citation type="journal article" date="2015" name="Mol. Plant Microbe Interact.">
        <title>Genome, transcriptome, and functional analyses of Penicillium expansum provide new insights into secondary metabolism and pathogenicity.</title>
        <authorList>
            <person name="Ballester A.R."/>
            <person name="Marcet-Houben M."/>
            <person name="Levin E."/>
            <person name="Sela N."/>
            <person name="Selma-Lazaro C."/>
            <person name="Carmona L."/>
            <person name="Wisniewski M."/>
            <person name="Droby S."/>
            <person name="Gonzalez-Candelas L."/>
            <person name="Gabaldon T."/>
        </authorList>
    </citation>
    <scope>NUCLEOTIDE SEQUENCE [LARGE SCALE GENOMIC DNA]</scope>
    <source>
        <strain evidence="2 3">MD-8</strain>
    </source>
</reference>
<dbReference type="RefSeq" id="XP_016601085.1">
    <property type="nucleotide sequence ID" value="XM_016742574.1"/>
</dbReference>
<keyword evidence="1" id="KW-0472">Membrane</keyword>
<dbReference type="EMBL" id="JQFZ01000087">
    <property type="protein sequence ID" value="KGO59989.1"/>
    <property type="molecule type" value="Genomic_DNA"/>
</dbReference>
<keyword evidence="1" id="KW-1133">Transmembrane helix</keyword>
<evidence type="ECO:0000313" key="3">
    <source>
        <dbReference type="Proteomes" id="UP000030143"/>
    </source>
</evidence>
<accession>A0A0A2KTC0</accession>
<dbReference type="HOGENOM" id="CLU_2210874_0_0_1"/>
<dbReference type="OrthoDB" id="9451547at2759"/>
<dbReference type="VEuPathDB" id="FungiDB:PEXP_104380"/>
<evidence type="ECO:0000313" key="2">
    <source>
        <dbReference type="EMBL" id="KGO59989.1"/>
    </source>
</evidence>
<dbReference type="PhylomeDB" id="A0A0A2KTC0"/>
<gene>
    <name evidence="2" type="ORF">PEX2_053000</name>
</gene>
<keyword evidence="1" id="KW-0812">Transmembrane</keyword>
<dbReference type="Proteomes" id="UP000030143">
    <property type="component" value="Unassembled WGS sequence"/>
</dbReference>
<sequence>MISFLENGPQSGRVGTVSLPRNFLSDFKQLVDCLKGDELKTNIDNARANVFPRMTLLPKEFNLCILYATSLVYCLSRLMILGLAVASLRYMPDKVYVETWTANIPAI</sequence>
<dbReference type="GeneID" id="27677993"/>
<feature type="transmembrane region" description="Helical" evidence="1">
    <location>
        <begin position="65"/>
        <end position="86"/>
    </location>
</feature>
<organism evidence="2 3">
    <name type="scientific">Penicillium expansum</name>
    <name type="common">Blue mold rot fungus</name>
    <dbReference type="NCBI Taxonomy" id="27334"/>
    <lineage>
        <taxon>Eukaryota</taxon>
        <taxon>Fungi</taxon>
        <taxon>Dikarya</taxon>
        <taxon>Ascomycota</taxon>
        <taxon>Pezizomycotina</taxon>
        <taxon>Eurotiomycetes</taxon>
        <taxon>Eurotiomycetidae</taxon>
        <taxon>Eurotiales</taxon>
        <taxon>Aspergillaceae</taxon>
        <taxon>Penicillium</taxon>
    </lineage>
</organism>
<dbReference type="AlphaFoldDB" id="A0A0A2KTC0"/>
<comment type="caution">
    <text evidence="2">The sequence shown here is derived from an EMBL/GenBank/DDBJ whole genome shotgun (WGS) entry which is preliminary data.</text>
</comment>
<protein>
    <submittedName>
        <fullName evidence="2">Uncharacterized protein</fullName>
    </submittedName>
</protein>
<proteinExistence type="predicted"/>
<name>A0A0A2KTC0_PENEN</name>
<evidence type="ECO:0000256" key="1">
    <source>
        <dbReference type="SAM" id="Phobius"/>
    </source>
</evidence>